<organism evidence="1 2">
    <name type="scientific">Candida boidinii</name>
    <name type="common">Yeast</name>
    <dbReference type="NCBI Taxonomy" id="5477"/>
    <lineage>
        <taxon>Eukaryota</taxon>
        <taxon>Fungi</taxon>
        <taxon>Dikarya</taxon>
        <taxon>Ascomycota</taxon>
        <taxon>Saccharomycotina</taxon>
        <taxon>Pichiomycetes</taxon>
        <taxon>Pichiales</taxon>
        <taxon>Pichiaceae</taxon>
        <taxon>Ogataea</taxon>
        <taxon>Ogataea/Candida clade</taxon>
    </lineage>
</organism>
<accession>A0ACB5TLE4</accession>
<gene>
    <name evidence="1" type="ORF">Cboi01_000190400</name>
</gene>
<sequence>MSAADAILSPTTQALQFNSSSTNLNSGLGLINQKNSKNNGLENTNDDSNQQQDQDQPILSVFEITNDLSEKLNEMLLEINKTEKSLNSTFASIERRLTSLESKLQIK</sequence>
<comment type="caution">
    <text evidence="1">The sequence shown here is derived from an EMBL/GenBank/DDBJ whole genome shotgun (WGS) entry which is preliminary data.</text>
</comment>
<reference evidence="1" key="1">
    <citation type="submission" date="2023-04" db="EMBL/GenBank/DDBJ databases">
        <title>Candida boidinii NBRC 1967.</title>
        <authorList>
            <person name="Ichikawa N."/>
            <person name="Sato H."/>
            <person name="Tonouchi N."/>
        </authorList>
    </citation>
    <scope>NUCLEOTIDE SEQUENCE</scope>
    <source>
        <strain evidence="1">NBRC 1967</strain>
    </source>
</reference>
<name>A0ACB5TLE4_CANBO</name>
<dbReference type="EMBL" id="BSXV01000777">
    <property type="protein sequence ID" value="GME90571.1"/>
    <property type="molecule type" value="Genomic_DNA"/>
</dbReference>
<proteinExistence type="predicted"/>
<evidence type="ECO:0000313" key="2">
    <source>
        <dbReference type="Proteomes" id="UP001165101"/>
    </source>
</evidence>
<dbReference type="Proteomes" id="UP001165101">
    <property type="component" value="Unassembled WGS sequence"/>
</dbReference>
<keyword evidence="2" id="KW-1185">Reference proteome</keyword>
<protein>
    <submittedName>
        <fullName evidence="1">Unnamed protein product</fullName>
    </submittedName>
</protein>
<evidence type="ECO:0000313" key="1">
    <source>
        <dbReference type="EMBL" id="GME90571.1"/>
    </source>
</evidence>